<name>A0AAU8KU80_9VIRU</name>
<gene>
    <name evidence="1" type="ORF">SMMRWMVJ_CDS0086</name>
</gene>
<evidence type="ECO:0008006" key="2">
    <source>
        <dbReference type="Google" id="ProtNLM"/>
    </source>
</evidence>
<sequence>MINVVYLVLVITTGKGVSIQNIPQANLKQCQVNSQLLNGTTYKNGENYTTQYKTHCIVGVMQK</sequence>
<proteinExistence type="predicted"/>
<organism evidence="1">
    <name type="scientific">Acinetobacter phage vB_Ab_01_KEN_01</name>
    <dbReference type="NCBI Taxonomy" id="3143010"/>
    <lineage>
        <taxon>Viruses</taxon>
    </lineage>
</organism>
<accession>A0AAU8KU80</accession>
<reference evidence="1" key="1">
    <citation type="submission" date="2024-05" db="EMBL/GenBank/DDBJ databases">
        <title>Complete Genome Sequences of 14 Acinetobacter baumannii phages isolated in Kenya.</title>
        <authorList>
            <person name="Mwai F."/>
            <person name="Kigen C."/>
            <person name="Makobe C."/>
            <person name="Georges M."/>
            <person name="Mutai I."/>
            <person name="Odoyo E."/>
            <person name="Gachoya M."/>
            <person name="Musila L."/>
        </authorList>
    </citation>
    <scope>NUCLEOTIDE SEQUENCE</scope>
</reference>
<evidence type="ECO:0000313" key="1">
    <source>
        <dbReference type="EMBL" id="XCN27074.1"/>
    </source>
</evidence>
<protein>
    <recommendedName>
        <fullName evidence="2">Secreted protein</fullName>
    </recommendedName>
</protein>
<dbReference type="EMBL" id="PP841127">
    <property type="protein sequence ID" value="XCN27074.1"/>
    <property type="molecule type" value="Genomic_DNA"/>
</dbReference>